<protein>
    <submittedName>
        <fullName evidence="2">HEPN domain-containing protein</fullName>
    </submittedName>
</protein>
<dbReference type="Pfam" id="PF18735">
    <property type="entry name" value="HEPN_RiboL-PSP"/>
    <property type="match status" value="1"/>
</dbReference>
<evidence type="ECO:0000313" key="3">
    <source>
        <dbReference type="Proteomes" id="UP000192161"/>
    </source>
</evidence>
<feature type="domain" description="RiboL-PSP-HEPN" evidence="1">
    <location>
        <begin position="15"/>
        <end position="167"/>
    </location>
</feature>
<organism evidence="2 3">
    <name type="scientific">Lactococcus lactis subsp. cremoris</name>
    <name type="common">Streptococcus cremoris</name>
    <dbReference type="NCBI Taxonomy" id="1359"/>
    <lineage>
        <taxon>Bacteria</taxon>
        <taxon>Bacillati</taxon>
        <taxon>Bacillota</taxon>
        <taxon>Bacilli</taxon>
        <taxon>Lactobacillales</taxon>
        <taxon>Streptococcaceae</taxon>
        <taxon>Lactococcus</taxon>
    </lineage>
</organism>
<name>A0AA34XK48_LACLC</name>
<dbReference type="EMBL" id="CP015901">
    <property type="protein sequence ID" value="ARE22526.1"/>
    <property type="molecule type" value="Genomic_DNA"/>
</dbReference>
<dbReference type="RefSeq" id="WP_011675335.1">
    <property type="nucleotide sequence ID" value="NZ_CP015901.2"/>
</dbReference>
<dbReference type="Proteomes" id="UP000192161">
    <property type="component" value="Chromosome"/>
</dbReference>
<evidence type="ECO:0000259" key="1">
    <source>
        <dbReference type="Pfam" id="PF18735"/>
    </source>
</evidence>
<dbReference type="InterPro" id="IPR041519">
    <property type="entry name" value="HEPN_RiboL-PSP"/>
</dbReference>
<proteinExistence type="predicted"/>
<reference evidence="2 3" key="1">
    <citation type="journal article" date="2017" name="BMC Genomics">
        <title>Comparative and functional genomics of the Lactococcus lactis taxon; insights into evolution and niche adaptation.</title>
        <authorList>
            <person name="Kelleher P."/>
            <person name="Bottacini F."/>
            <person name="Mahony J."/>
            <person name="Kilcawley K.N."/>
            <person name="van Sinderen D."/>
        </authorList>
    </citation>
    <scope>NUCLEOTIDE SEQUENCE [LARGE SCALE GENOMIC DNA]</scope>
    <source>
        <strain evidence="2 3">JM3</strain>
    </source>
</reference>
<evidence type="ECO:0000313" key="2">
    <source>
        <dbReference type="EMBL" id="ARE22526.1"/>
    </source>
</evidence>
<accession>A0AA34XK48</accession>
<sequence>MRYSEFDLMLYNEIRDLSELHEFIKKLNQLKDSQEIGYLTNYLVIRSCGIIEQLTKTLIYCHFNYEVSQNFVSKFLDNKIRIKNSANPSKSMINGLIDTFDDSRKFNELIKKNISTSEINQFYTHIDSLRQLRNSIAHGDKISTTWRDVMGYFDSCIILMFRIKETLVAYY</sequence>
<dbReference type="AlphaFoldDB" id="A0AA34XK48"/>
<gene>
    <name evidence="2" type="ORF">LLJM3_0306</name>
</gene>